<dbReference type="STRING" id="1499967.U27_01331"/>
<sequence length="286" mass="32279">MKTYWLGEGCRNDFVIFDLLDEPETFSETFLNQAHQILMAERRDDALILLPEQVSSQQFRLKMIVLEPDRSIAAFCGNGARVVAAYLEQKYVRPFPQFFLAAHDGNHELFFLDHGLYGVDMLATKTNPALSQFVSESARSVFESRAHYEQVLPVRFQNKDLLCYFTETSEPHLVLFDSLSSEEFTAFGAYVNNERRDFFPLGININQISVLDPTTIAVQTYERGVNRITQACGTGSTSSAVLCYLLGKVQSMNIHVQTSGGALVIAYNAQQNRSVLQGPARVWQPR</sequence>
<protein>
    <recommendedName>
        <fullName evidence="3">Diaminopimelate epimerase</fullName>
        <ecNumber evidence="3">5.1.1.7</ecNumber>
    </recommendedName>
</protein>
<name>A0A081CA26_VECG1</name>
<dbReference type="GO" id="GO:0005829">
    <property type="term" value="C:cytosol"/>
    <property type="evidence" value="ECO:0007669"/>
    <property type="project" value="TreeGrafter"/>
</dbReference>
<dbReference type="GO" id="GO:0008837">
    <property type="term" value="F:diaminopimelate epimerase activity"/>
    <property type="evidence" value="ECO:0007669"/>
    <property type="project" value="UniProtKB-UniRule"/>
</dbReference>
<evidence type="ECO:0000313" key="5">
    <source>
        <dbReference type="Proteomes" id="UP000030661"/>
    </source>
</evidence>
<dbReference type="GO" id="GO:0009089">
    <property type="term" value="P:lysine biosynthetic process via diaminopimelate"/>
    <property type="evidence" value="ECO:0007669"/>
    <property type="project" value="UniProtKB-UniRule"/>
</dbReference>
<dbReference type="Proteomes" id="UP000030661">
    <property type="component" value="Unassembled WGS sequence"/>
</dbReference>
<organism evidence="4">
    <name type="scientific">Vecturithrix granuli</name>
    <dbReference type="NCBI Taxonomy" id="1499967"/>
    <lineage>
        <taxon>Bacteria</taxon>
        <taxon>Candidatus Moduliflexota</taxon>
        <taxon>Candidatus Vecturitrichia</taxon>
        <taxon>Candidatus Vecturitrichales</taxon>
        <taxon>Candidatus Vecturitrichaceae</taxon>
        <taxon>Candidatus Vecturithrix</taxon>
    </lineage>
</organism>
<reference evidence="4" key="1">
    <citation type="journal article" date="2015" name="PeerJ">
        <title>First genomic representation of candidate bacterial phylum KSB3 points to enhanced environmental sensing as a trigger of wastewater bulking.</title>
        <authorList>
            <person name="Sekiguchi Y."/>
            <person name="Ohashi A."/>
            <person name="Parks D.H."/>
            <person name="Yamauchi T."/>
            <person name="Tyson G.W."/>
            <person name="Hugenholtz P."/>
        </authorList>
    </citation>
    <scope>NUCLEOTIDE SEQUENCE [LARGE SCALE GENOMIC DNA]</scope>
</reference>
<dbReference type="NCBIfam" id="TIGR00652">
    <property type="entry name" value="DapF"/>
    <property type="match status" value="1"/>
</dbReference>
<dbReference type="EC" id="5.1.1.7" evidence="3"/>
<accession>A0A081CA26</accession>
<keyword evidence="5" id="KW-1185">Reference proteome</keyword>
<comment type="similarity">
    <text evidence="1">Belongs to the diaminopimelate epimerase family.</text>
</comment>
<proteinExistence type="inferred from homology"/>
<dbReference type="eggNOG" id="COG0253">
    <property type="taxonomic scope" value="Bacteria"/>
</dbReference>
<evidence type="ECO:0000256" key="1">
    <source>
        <dbReference type="ARBA" id="ARBA00010219"/>
    </source>
</evidence>
<dbReference type="SUPFAM" id="SSF54506">
    <property type="entry name" value="Diaminopimelate epimerase-like"/>
    <property type="match status" value="2"/>
</dbReference>
<evidence type="ECO:0000313" key="4">
    <source>
        <dbReference type="EMBL" id="GAK61431.1"/>
    </source>
</evidence>
<dbReference type="PANTHER" id="PTHR31689:SF0">
    <property type="entry name" value="DIAMINOPIMELATE EPIMERASE"/>
    <property type="match status" value="1"/>
</dbReference>
<dbReference type="PANTHER" id="PTHR31689">
    <property type="entry name" value="DIAMINOPIMELATE EPIMERASE, CHLOROPLASTIC"/>
    <property type="match status" value="1"/>
</dbReference>
<evidence type="ECO:0000256" key="3">
    <source>
        <dbReference type="NCBIfam" id="TIGR00652"/>
    </source>
</evidence>
<dbReference type="Gene3D" id="3.10.310.10">
    <property type="entry name" value="Diaminopimelate Epimerase, Chain A, domain 1"/>
    <property type="match status" value="2"/>
</dbReference>
<dbReference type="Pfam" id="PF01678">
    <property type="entry name" value="DAP_epimerase"/>
    <property type="match status" value="1"/>
</dbReference>
<dbReference type="InterPro" id="IPR001653">
    <property type="entry name" value="DAP_epimerase_DapF"/>
</dbReference>
<gene>
    <name evidence="4" type="ORF">U27_01331</name>
</gene>
<dbReference type="EMBL" id="DF820479">
    <property type="protein sequence ID" value="GAK61431.1"/>
    <property type="molecule type" value="Genomic_DNA"/>
</dbReference>
<dbReference type="AlphaFoldDB" id="A0A081CA26"/>
<dbReference type="HOGENOM" id="CLU_972030_0_0_0"/>
<evidence type="ECO:0000256" key="2">
    <source>
        <dbReference type="ARBA" id="ARBA00023235"/>
    </source>
</evidence>
<keyword evidence="2" id="KW-0413">Isomerase</keyword>